<dbReference type="InterPro" id="IPR051371">
    <property type="entry name" value="Ras_palmitoyltransferase"/>
</dbReference>
<reference evidence="8 9" key="1">
    <citation type="submission" date="2020-07" db="EMBL/GenBank/DDBJ databases">
        <title>The yeast mating-type switching endonuclease HO is a domesticated member of an unorthodox homing genetic element family.</title>
        <authorList>
            <person name="Coughlan A.Y."/>
            <person name="Lombardi L."/>
            <person name="Braun-Galleani S."/>
            <person name="Martos A.R."/>
            <person name="Galeote V."/>
            <person name="Bigey F."/>
            <person name="Dequin S."/>
            <person name="Byrne K.P."/>
            <person name="Wolfe K.H."/>
        </authorList>
    </citation>
    <scope>NUCLEOTIDE SEQUENCE [LARGE SCALE GENOMIC DNA]</scope>
    <source>
        <strain evidence="8 9">NRRL Y-6702</strain>
    </source>
</reference>
<evidence type="ECO:0000256" key="6">
    <source>
        <dbReference type="ARBA" id="ARBA00023136"/>
    </source>
</evidence>
<dbReference type="Pfam" id="PF10256">
    <property type="entry name" value="Erf4"/>
    <property type="match status" value="1"/>
</dbReference>
<keyword evidence="6" id="KW-0472">Membrane</keyword>
<keyword evidence="5" id="KW-0256">Endoplasmic reticulum</keyword>
<comment type="subunit">
    <text evidence="3">Interacts with ERF2.</text>
</comment>
<dbReference type="PANTHER" id="PTHR13254">
    <property type="entry name" value="GOLGI AUTOANTIGEN, GOLGIN SUBFAMILY A, 7"/>
    <property type="match status" value="1"/>
</dbReference>
<evidence type="ECO:0000256" key="4">
    <source>
        <dbReference type="ARBA" id="ARBA00018463"/>
    </source>
</evidence>
<evidence type="ECO:0000313" key="8">
    <source>
        <dbReference type="EMBL" id="QLG73724.1"/>
    </source>
</evidence>
<evidence type="ECO:0000256" key="2">
    <source>
        <dbReference type="ARBA" id="ARBA00007732"/>
    </source>
</evidence>
<accession>A0A7H9B5T6</accession>
<name>A0A7H9B5T6_ZYGMR</name>
<dbReference type="AlphaFoldDB" id="A0A7H9B5T6"/>
<feature type="domain" description="Golgin subfamily A member 7/ERF4" evidence="7">
    <location>
        <begin position="130"/>
        <end position="281"/>
    </location>
</feature>
<evidence type="ECO:0000256" key="1">
    <source>
        <dbReference type="ARBA" id="ARBA00004406"/>
    </source>
</evidence>
<comment type="subcellular location">
    <subcellularLocation>
        <location evidence="1">Endoplasmic reticulum membrane</location>
        <topology evidence="1">Peripheral membrane protein</topology>
    </subcellularLocation>
</comment>
<dbReference type="GO" id="GO:0006612">
    <property type="term" value="P:protein targeting to membrane"/>
    <property type="evidence" value="ECO:0007669"/>
    <property type="project" value="TreeGrafter"/>
</dbReference>
<protein>
    <recommendedName>
        <fullName evidence="4">Ras modification protein ERF4</fullName>
    </recommendedName>
</protein>
<dbReference type="Proteomes" id="UP000509704">
    <property type="component" value="Chromosome 6"/>
</dbReference>
<dbReference type="GO" id="GO:0031211">
    <property type="term" value="C:endoplasmic reticulum palmitoyltransferase complex"/>
    <property type="evidence" value="ECO:0007669"/>
    <property type="project" value="TreeGrafter"/>
</dbReference>
<evidence type="ECO:0000313" key="9">
    <source>
        <dbReference type="Proteomes" id="UP000509704"/>
    </source>
</evidence>
<dbReference type="InterPro" id="IPR019383">
    <property type="entry name" value="Golgin_A_7/ERF4"/>
</dbReference>
<dbReference type="GeneID" id="59237483"/>
<gene>
    <name evidence="8" type="ORF">HG535_0F02350</name>
</gene>
<evidence type="ECO:0000259" key="7">
    <source>
        <dbReference type="Pfam" id="PF10256"/>
    </source>
</evidence>
<dbReference type="OrthoDB" id="5377273at2759"/>
<dbReference type="KEGG" id="zmk:HG535_0F02350"/>
<evidence type="ECO:0000256" key="5">
    <source>
        <dbReference type="ARBA" id="ARBA00022824"/>
    </source>
</evidence>
<dbReference type="RefSeq" id="XP_037145450.1">
    <property type="nucleotide sequence ID" value="XM_037289555.1"/>
</dbReference>
<proteinExistence type="inferred from homology"/>
<comment type="similarity">
    <text evidence="2">Belongs to the ERF4 family.</text>
</comment>
<sequence>MRYYFSLPFFAQIVQCPHHKQALTIRGSKGATHPIRTRNMEPGILREHSPSAVNSDTISKHGTELPEVQDSNYPQKPVFFNYHEFSETYYIDLSLPCNQIEHSEAYGLCITHFPNIYAPMGSKVFEDTRIVRIPRRYETTLEYPDFSTCLPGLEPAALINEQEGRTRFVPHGIFDNRELFGYSSVSPLSDFFTETEFEEIITSINENMCKASRIYSWFNLLTLVADMLTLGLWHWLSARYITPDPMQEVEDHIAKLNELPAFKKRNIKILSPRRSGYLSVCA</sequence>
<dbReference type="EMBL" id="CP058609">
    <property type="protein sequence ID" value="QLG73724.1"/>
    <property type="molecule type" value="Genomic_DNA"/>
</dbReference>
<organism evidence="8 9">
    <name type="scientific">Zygotorulaspora mrakii</name>
    <name type="common">Zygosaccharomyces mrakii</name>
    <dbReference type="NCBI Taxonomy" id="42260"/>
    <lineage>
        <taxon>Eukaryota</taxon>
        <taxon>Fungi</taxon>
        <taxon>Dikarya</taxon>
        <taxon>Ascomycota</taxon>
        <taxon>Saccharomycotina</taxon>
        <taxon>Saccharomycetes</taxon>
        <taxon>Saccharomycetales</taxon>
        <taxon>Saccharomycetaceae</taxon>
        <taxon>Zygotorulaspora</taxon>
    </lineage>
</organism>
<dbReference type="PANTHER" id="PTHR13254:SF0">
    <property type="entry name" value="GOLGIN SUBFAMILY A MEMBER 7_ERF4 DOMAIN-CONTAINING PROTEIN"/>
    <property type="match status" value="1"/>
</dbReference>
<keyword evidence="9" id="KW-1185">Reference proteome</keyword>
<evidence type="ECO:0000256" key="3">
    <source>
        <dbReference type="ARBA" id="ARBA00011396"/>
    </source>
</evidence>
<dbReference type="GO" id="GO:0005789">
    <property type="term" value="C:endoplasmic reticulum membrane"/>
    <property type="evidence" value="ECO:0007669"/>
    <property type="project" value="UniProtKB-SubCell"/>
</dbReference>